<feature type="domain" description="Long Rib" evidence="2">
    <location>
        <begin position="41"/>
        <end position="125"/>
    </location>
</feature>
<dbReference type="Proteomes" id="UP000254467">
    <property type="component" value="Unassembled WGS sequence"/>
</dbReference>
<keyword evidence="4" id="KW-1185">Reference proteome</keyword>
<dbReference type="AlphaFoldDB" id="A0A376CN80"/>
<feature type="transmembrane region" description="Helical" evidence="1">
    <location>
        <begin position="320"/>
        <end position="341"/>
    </location>
</feature>
<evidence type="ECO:0000256" key="1">
    <source>
        <dbReference type="SAM" id="Phobius"/>
    </source>
</evidence>
<accession>A0A376CN80</accession>
<organism evidence="3 4">
    <name type="scientific">Corynebacterium pilosum</name>
    <dbReference type="NCBI Taxonomy" id="35756"/>
    <lineage>
        <taxon>Bacteria</taxon>
        <taxon>Bacillati</taxon>
        <taxon>Actinomycetota</taxon>
        <taxon>Actinomycetes</taxon>
        <taxon>Mycobacteriales</taxon>
        <taxon>Corynebacteriaceae</taxon>
        <taxon>Corynebacterium</taxon>
    </lineage>
</organism>
<dbReference type="STRING" id="35756.GCA_001044155_00508"/>
<feature type="domain" description="Long Rib" evidence="2">
    <location>
        <begin position="220"/>
        <end position="305"/>
    </location>
</feature>
<proteinExistence type="predicted"/>
<dbReference type="NCBIfam" id="NF038186">
    <property type="entry name" value="YPDG_rpt"/>
    <property type="match status" value="1"/>
</dbReference>
<reference evidence="3 4" key="1">
    <citation type="submission" date="2018-06" db="EMBL/GenBank/DDBJ databases">
        <authorList>
            <consortium name="Pathogen Informatics"/>
            <person name="Doyle S."/>
        </authorList>
    </citation>
    <scope>NUCLEOTIDE SEQUENCE [LARGE SCALE GENOMIC DNA]</scope>
    <source>
        <strain evidence="3 4">NCTC11862</strain>
    </source>
</reference>
<evidence type="ECO:0000313" key="3">
    <source>
        <dbReference type="EMBL" id="STC69890.1"/>
    </source>
</evidence>
<dbReference type="OrthoDB" id="4386638at2"/>
<feature type="domain" description="Long Rib" evidence="2">
    <location>
        <begin position="161"/>
        <end position="215"/>
    </location>
</feature>
<sequence length="350" mass="37065">MSGLPPEVNQDTETYAELTATYPDGTTTTERIPVLILNKDADKVTPTFSQPEPVREGLEVTATLTNGHEIPRGTRIEPNQGARIANNGTVTWRTPNVDKDQDMEITVTFTYPDKSSNTATITVPVRDSLSDQHEPTKLNKEFEVREGQRTTIDLSPIIAGLPEGTKVSSTSGQVSGTTLTYTGESVNADTVLEVPITVTYPDDSTDTTSVSVLVTDQQSDQFKVTYPATTINEDSTATISPQFSQPLPSGTRFSLADDRAGVSIDSTTGEVTYTVGELNGNDRVTLPIDVTYPDKSTSRVSATVQLNDLTPPANAGSSSAGGIIGGLVAAIAALAALVGLAQQLGLVNLF</sequence>
<keyword evidence="1" id="KW-0472">Membrane</keyword>
<protein>
    <submittedName>
        <fullName evidence="3">Cell surface protein</fullName>
    </submittedName>
</protein>
<name>A0A376CN80_9CORY</name>
<gene>
    <name evidence="3" type="primary">surA</name>
    <name evidence="3" type="ORF">NCTC11862_01691</name>
</gene>
<evidence type="ECO:0000313" key="4">
    <source>
        <dbReference type="Proteomes" id="UP000254467"/>
    </source>
</evidence>
<evidence type="ECO:0000259" key="2">
    <source>
        <dbReference type="Pfam" id="PF18957"/>
    </source>
</evidence>
<keyword evidence="1" id="KW-1133">Transmembrane helix</keyword>
<keyword evidence="1" id="KW-0812">Transmembrane</keyword>
<dbReference type="EMBL" id="UFXQ01000001">
    <property type="protein sequence ID" value="STC69890.1"/>
    <property type="molecule type" value="Genomic_DNA"/>
</dbReference>
<dbReference type="InterPro" id="IPR044055">
    <property type="entry name" value="RibLong"/>
</dbReference>
<dbReference type="RefSeq" id="WP_115324644.1">
    <property type="nucleotide sequence ID" value="NZ_LDYD01000003.1"/>
</dbReference>
<dbReference type="Pfam" id="PF18957">
    <property type="entry name" value="RibLong"/>
    <property type="match status" value="3"/>
</dbReference>